<protein>
    <recommendedName>
        <fullName evidence="3">DNA 3'-5' helicase</fullName>
        <ecNumber evidence="3">5.6.2.4</ecNumber>
    </recommendedName>
</protein>
<comment type="similarity">
    <text evidence="1">Belongs to the helicase family. RecQ subfamily.</text>
</comment>
<reference evidence="5" key="1">
    <citation type="journal article" date="2020" name="Stud. Mycol.">
        <title>101 Dothideomycetes genomes: a test case for predicting lifestyles and emergence of pathogens.</title>
        <authorList>
            <person name="Haridas S."/>
            <person name="Albert R."/>
            <person name="Binder M."/>
            <person name="Bloem J."/>
            <person name="Labutti K."/>
            <person name="Salamov A."/>
            <person name="Andreopoulos B."/>
            <person name="Baker S."/>
            <person name="Barry K."/>
            <person name="Bills G."/>
            <person name="Bluhm B."/>
            <person name="Cannon C."/>
            <person name="Castanera R."/>
            <person name="Culley D."/>
            <person name="Daum C."/>
            <person name="Ezra D."/>
            <person name="Gonzalez J."/>
            <person name="Henrissat B."/>
            <person name="Kuo A."/>
            <person name="Liang C."/>
            <person name="Lipzen A."/>
            <person name="Lutzoni F."/>
            <person name="Magnuson J."/>
            <person name="Mondo S."/>
            <person name="Nolan M."/>
            <person name="Ohm R."/>
            <person name="Pangilinan J."/>
            <person name="Park H.-J."/>
            <person name="Ramirez L."/>
            <person name="Alfaro M."/>
            <person name="Sun H."/>
            <person name="Tritt A."/>
            <person name="Yoshinaga Y."/>
            <person name="Zwiers L.-H."/>
            <person name="Turgeon B."/>
            <person name="Goodwin S."/>
            <person name="Spatafora J."/>
            <person name="Crous P."/>
            <person name="Grigoriev I."/>
        </authorList>
    </citation>
    <scope>NUCLEOTIDE SEQUENCE</scope>
    <source>
        <strain evidence="5">CBS 113979</strain>
    </source>
</reference>
<dbReference type="Proteomes" id="UP000800041">
    <property type="component" value="Unassembled WGS sequence"/>
</dbReference>
<dbReference type="EC" id="5.6.2.4" evidence="3"/>
<comment type="catalytic activity">
    <reaction evidence="2">
        <text>Couples ATP hydrolysis with the unwinding of duplex DNA by translocating in the 3'-5' direction.</text>
        <dbReference type="EC" id="5.6.2.4"/>
    </reaction>
</comment>
<dbReference type="PANTHER" id="PTHR13710:SF154">
    <property type="entry name" value="RECQ HELICASE, PUTATIVE (AFU_ORTHOLOGUE AFUA_6G14720)-RELATED"/>
    <property type="match status" value="1"/>
</dbReference>
<evidence type="ECO:0000256" key="1">
    <source>
        <dbReference type="ARBA" id="ARBA00005446"/>
    </source>
</evidence>
<dbReference type="PROSITE" id="PS51194">
    <property type="entry name" value="HELICASE_CTER"/>
    <property type="match status" value="1"/>
</dbReference>
<accession>A0A6G1GIA3</accession>
<keyword evidence="6" id="KW-1185">Reference proteome</keyword>
<dbReference type="AlphaFoldDB" id="A0A6G1GIA3"/>
<feature type="non-terminal residue" evidence="5">
    <location>
        <position position="557"/>
    </location>
</feature>
<dbReference type="InterPro" id="IPR001650">
    <property type="entry name" value="Helicase_C-like"/>
</dbReference>
<evidence type="ECO:0000259" key="4">
    <source>
        <dbReference type="PROSITE" id="PS51194"/>
    </source>
</evidence>
<dbReference type="SUPFAM" id="SSF52540">
    <property type="entry name" value="P-loop containing nucleoside triphosphate hydrolases"/>
    <property type="match status" value="1"/>
</dbReference>
<feature type="domain" description="Helicase C-terminal" evidence="4">
    <location>
        <begin position="190"/>
        <end position="340"/>
    </location>
</feature>
<dbReference type="GO" id="GO:0005694">
    <property type="term" value="C:chromosome"/>
    <property type="evidence" value="ECO:0007669"/>
    <property type="project" value="TreeGrafter"/>
</dbReference>
<dbReference type="EMBL" id="ML977230">
    <property type="protein sequence ID" value="KAF1980666.1"/>
    <property type="molecule type" value="Genomic_DNA"/>
</dbReference>
<organism evidence="5 6">
    <name type="scientific">Aulographum hederae CBS 113979</name>
    <dbReference type="NCBI Taxonomy" id="1176131"/>
    <lineage>
        <taxon>Eukaryota</taxon>
        <taxon>Fungi</taxon>
        <taxon>Dikarya</taxon>
        <taxon>Ascomycota</taxon>
        <taxon>Pezizomycotina</taxon>
        <taxon>Dothideomycetes</taxon>
        <taxon>Pleosporomycetidae</taxon>
        <taxon>Aulographales</taxon>
        <taxon>Aulographaceae</taxon>
    </lineage>
</organism>
<dbReference type="GO" id="GO:0043138">
    <property type="term" value="F:3'-5' DNA helicase activity"/>
    <property type="evidence" value="ECO:0007669"/>
    <property type="project" value="UniProtKB-EC"/>
</dbReference>
<evidence type="ECO:0000256" key="3">
    <source>
        <dbReference type="ARBA" id="ARBA00034808"/>
    </source>
</evidence>
<proteinExistence type="inferred from homology"/>
<evidence type="ECO:0000256" key="2">
    <source>
        <dbReference type="ARBA" id="ARBA00034617"/>
    </source>
</evidence>
<evidence type="ECO:0000313" key="5">
    <source>
        <dbReference type="EMBL" id="KAF1980666.1"/>
    </source>
</evidence>
<gene>
    <name evidence="5" type="ORF">K402DRAFT_399229</name>
</gene>
<dbReference type="PANTHER" id="PTHR13710">
    <property type="entry name" value="DNA HELICASE RECQ FAMILY MEMBER"/>
    <property type="match status" value="1"/>
</dbReference>
<name>A0A6G1GIA3_9PEZI</name>
<dbReference type="GO" id="GO:0009378">
    <property type="term" value="F:four-way junction helicase activity"/>
    <property type="evidence" value="ECO:0007669"/>
    <property type="project" value="TreeGrafter"/>
</dbReference>
<dbReference type="GO" id="GO:0000724">
    <property type="term" value="P:double-strand break repair via homologous recombination"/>
    <property type="evidence" value="ECO:0007669"/>
    <property type="project" value="TreeGrafter"/>
</dbReference>
<dbReference type="InterPro" id="IPR027417">
    <property type="entry name" value="P-loop_NTPase"/>
</dbReference>
<dbReference type="OrthoDB" id="2608216at2759"/>
<dbReference type="SMART" id="SM00490">
    <property type="entry name" value="HELICc"/>
    <property type="match status" value="1"/>
</dbReference>
<sequence length="557" mass="61656">MTKIFSARVKVAIGLNMHVRAWRQLAVGIAIKKFSGSQGFQFDLDLPGEGDGEGDEASHTQGAGSMPDVFHWQASHKPATGNAMYGGTVNFGQGLTDAGIQDYRLCSQMWHSLCRDPAPTQCQFVFLTGTLPPQMEKQFESAVLLQRPYYVRSRTMRTDLEYHVVRYKPTRSCPTGTSLEEFAAYNIKRVLNDDWYGVEGGRLRALVYVRTRSQADKLAVELGCPRYYSDSGTEEEKAEVLTKWIHGDFKILVATSALAGVDYRHVRTVFHVGEPGGGAIDFAQDVGRAGRDGEGGLSVVFLPAGWQAGYSKEDGELLPENSKAMQRFLDQPRCRMIPLSVFLDGQAQSCKDETTSCDQCQELGLLSSSEARDCMEKGEEEEEEQNGNTLLRKYTKQTAEDRERFIWGLELLDGSCVICRLLGDEKQAEHTLDRCRSASKWRFFDAKKAVQKEARRVRKGWLSSFGACFGCGNVQSICGKQAGGGCRFKDVVMPLSWAVLYKADWKEKVLGGLDSGKGSAAAEQGELAYMLWLGEAAEIYGEQGSKMAIVADRVMGL</sequence>
<evidence type="ECO:0000313" key="6">
    <source>
        <dbReference type="Proteomes" id="UP000800041"/>
    </source>
</evidence>
<dbReference type="Gene3D" id="3.40.50.300">
    <property type="entry name" value="P-loop containing nucleotide triphosphate hydrolases"/>
    <property type="match status" value="1"/>
</dbReference>
<dbReference type="GO" id="GO:0005737">
    <property type="term" value="C:cytoplasm"/>
    <property type="evidence" value="ECO:0007669"/>
    <property type="project" value="TreeGrafter"/>
</dbReference>
<dbReference type="Pfam" id="PF00271">
    <property type="entry name" value="Helicase_C"/>
    <property type="match status" value="1"/>
</dbReference>